<dbReference type="GO" id="GO:0003676">
    <property type="term" value="F:nucleic acid binding"/>
    <property type="evidence" value="ECO:0007669"/>
    <property type="project" value="InterPro"/>
</dbReference>
<dbReference type="InterPro" id="IPR012337">
    <property type="entry name" value="RNaseH-like_sf"/>
</dbReference>
<evidence type="ECO:0000256" key="2">
    <source>
        <dbReference type="ARBA" id="ARBA00022801"/>
    </source>
</evidence>
<dbReference type="PANTHER" id="PTHR42648:SF31">
    <property type="entry name" value="RNA-DIRECTED DNA POLYMERASE"/>
    <property type="match status" value="1"/>
</dbReference>
<dbReference type="PANTHER" id="PTHR42648">
    <property type="entry name" value="TRANSPOSASE, PUTATIVE-RELATED"/>
    <property type="match status" value="1"/>
</dbReference>
<dbReference type="Pfam" id="PF14244">
    <property type="entry name" value="Retrotran_gag_3"/>
    <property type="match status" value="1"/>
</dbReference>
<dbReference type="GO" id="GO:0015074">
    <property type="term" value="P:DNA integration"/>
    <property type="evidence" value="ECO:0007669"/>
    <property type="project" value="InterPro"/>
</dbReference>
<keyword evidence="1" id="KW-0479">Metal-binding</keyword>
<dbReference type="Gene3D" id="3.30.420.10">
    <property type="entry name" value="Ribonuclease H-like superfamily/Ribonuclease H"/>
    <property type="match status" value="1"/>
</dbReference>
<dbReference type="InterPro" id="IPR039537">
    <property type="entry name" value="Retrotran_Ty1/copia-like"/>
</dbReference>
<dbReference type="Pfam" id="PF07727">
    <property type="entry name" value="RVT_2"/>
    <property type="match status" value="1"/>
</dbReference>
<dbReference type="AlphaFoldDB" id="A0AAW2KIP5"/>
<evidence type="ECO:0000259" key="3">
    <source>
        <dbReference type="PROSITE" id="PS50994"/>
    </source>
</evidence>
<dbReference type="CDD" id="cd09272">
    <property type="entry name" value="RNase_HI_RT_Ty1"/>
    <property type="match status" value="1"/>
</dbReference>
<dbReference type="InterPro" id="IPR001584">
    <property type="entry name" value="Integrase_cat-core"/>
</dbReference>
<sequence length="1119" mass="126617">MAETSNTGENRMTMPEKLQLHGSDHPGMVLVSAPLTGNNYLNWRFGVKRALRAKMKLGFIDGTSIKPNANHPHFEQWIRVDSMVTTWILNSISKDIVEAFMYTKSSINLWLDLEQRYGECNGPQLYQLQREICSMTQDMASFTQLMQFLMGLSDVFYSVRHQLLVMDPVPSINKAYAMVQSVEKQRQVHMELSESTESAALHVRGGHKFDKWKFTTDNRPQYCVHCDRAGHSKETCFKIHGTPNWYKELQDKRRRDTIPARDGFSARKLCTIRRFCRLGHPSSVVLQHIPEIKHLDETQTNDCCICPLAKQHRLSFPSSITRSKHMFELIHTDVWGPYKIASLTNCNYFLTIVDDFTRATWTFLLKHKSQVHHTLATFFTMVNTQFHTSIKVVRSDNGSEFVNAQCKTLFNSLGIIHQTSCAYTPQQNGIVERKHKHILEIARALLFQSHLPKRFWGEAVLTATYLINRLPSSVLDWKSPFEMLYNKPPNIAHLRVFGYLCYTTNILPSKTKFDSRASKCIFLGYSQSQKAYKVYNLDSNTLFTSRDVVFHEHSFPFQAVSIDSDPVSIPLPIVDSDVPTPSQDPPIPFSNSLHPFPVTQPAVPTSSDTHIPLRRSQRTTSKPSWLNDYECTCISSNADSCIPSSYSTAHLSFVAHLSSLQEPKDYLQASKDSNWVAAMNKELEALKANDTWILTSLPPGKQTIGSRWVFKLKLNPDGSVERYKARLVAKGYNQIEGVDYFDSFSPVAKSVTVRIFLALAVSRSWPLLQFDVNNAFLHGFLDEDVYMEPPQGFVGAAPGQVCKLQKSLYGLKQASRQWNLELTTKLLDFGFSQSTHEHCLFIKSSDSEFTALLVYVDDILLTDLGQAKYFLGLELARSSHGLQVSQHKYLQDILADTSMLAAKPASTPFPLGLKLVLEDGALLPNPNKYRRLIGRLLYLGFTRPDISFAVQQLSQFLQAPRTSHWDAALHVLRYLKGTPSTGLFFSSASSSQLTTYSDASWASCLDSRRSITGMASTVCELLWITYLLRDFGISVSLPIPFWCDNQAALHITANPVFHERTKHLNINCHLVCDQFKLGFIAPSHISGSAQLADLFTKSLPVGDFIRFLSKMGLFSHVPS</sequence>
<dbReference type="PROSITE" id="PS50994">
    <property type="entry name" value="INTEGRASE"/>
    <property type="match status" value="1"/>
</dbReference>
<dbReference type="Pfam" id="PF00665">
    <property type="entry name" value="rve"/>
    <property type="match status" value="1"/>
</dbReference>
<dbReference type="InterPro" id="IPR043502">
    <property type="entry name" value="DNA/RNA_pol_sf"/>
</dbReference>
<dbReference type="InterPro" id="IPR013103">
    <property type="entry name" value="RVT_2"/>
</dbReference>
<accession>A0AAW2KIP5</accession>
<feature type="domain" description="Integrase catalytic" evidence="3">
    <location>
        <begin position="313"/>
        <end position="488"/>
    </location>
</feature>
<dbReference type="InterPro" id="IPR029472">
    <property type="entry name" value="Copia-like_N"/>
</dbReference>
<dbReference type="Pfam" id="PF25597">
    <property type="entry name" value="SH3_retrovirus"/>
    <property type="match status" value="1"/>
</dbReference>
<dbReference type="EMBL" id="JACGWJ010000028">
    <property type="protein sequence ID" value="KAL0306855.1"/>
    <property type="molecule type" value="Genomic_DNA"/>
</dbReference>
<reference evidence="4" key="1">
    <citation type="submission" date="2020-06" db="EMBL/GenBank/DDBJ databases">
        <authorList>
            <person name="Li T."/>
            <person name="Hu X."/>
            <person name="Zhang T."/>
            <person name="Song X."/>
            <person name="Zhang H."/>
            <person name="Dai N."/>
            <person name="Sheng W."/>
            <person name="Hou X."/>
            <person name="Wei L."/>
        </authorList>
    </citation>
    <scope>NUCLEOTIDE SEQUENCE</scope>
    <source>
        <strain evidence="4">G02</strain>
        <tissue evidence="4">Leaf</tissue>
    </source>
</reference>
<dbReference type="InterPro" id="IPR057670">
    <property type="entry name" value="SH3_retrovirus"/>
</dbReference>
<protein>
    <submittedName>
        <fullName evidence="4">Retrovirus-related Pol polyprotein from transposon RE2</fullName>
    </submittedName>
</protein>
<dbReference type="SUPFAM" id="SSF53098">
    <property type="entry name" value="Ribonuclease H-like"/>
    <property type="match status" value="1"/>
</dbReference>
<dbReference type="GO" id="GO:0046872">
    <property type="term" value="F:metal ion binding"/>
    <property type="evidence" value="ECO:0007669"/>
    <property type="project" value="UniProtKB-KW"/>
</dbReference>
<evidence type="ECO:0000256" key="1">
    <source>
        <dbReference type="ARBA" id="ARBA00022723"/>
    </source>
</evidence>
<reference evidence="4" key="2">
    <citation type="journal article" date="2024" name="Plant">
        <title>Genomic evolution and insights into agronomic trait innovations of Sesamum species.</title>
        <authorList>
            <person name="Miao H."/>
            <person name="Wang L."/>
            <person name="Qu L."/>
            <person name="Liu H."/>
            <person name="Sun Y."/>
            <person name="Le M."/>
            <person name="Wang Q."/>
            <person name="Wei S."/>
            <person name="Zheng Y."/>
            <person name="Lin W."/>
            <person name="Duan Y."/>
            <person name="Cao H."/>
            <person name="Xiong S."/>
            <person name="Wang X."/>
            <person name="Wei L."/>
            <person name="Li C."/>
            <person name="Ma Q."/>
            <person name="Ju M."/>
            <person name="Zhao R."/>
            <person name="Li G."/>
            <person name="Mu C."/>
            <person name="Tian Q."/>
            <person name="Mei H."/>
            <person name="Zhang T."/>
            <person name="Gao T."/>
            <person name="Zhang H."/>
        </authorList>
    </citation>
    <scope>NUCLEOTIDE SEQUENCE</scope>
    <source>
        <strain evidence="4">G02</strain>
    </source>
</reference>
<gene>
    <name evidence="4" type="ORF">Sradi_6102800</name>
</gene>
<evidence type="ECO:0000313" key="4">
    <source>
        <dbReference type="EMBL" id="KAL0306855.1"/>
    </source>
</evidence>
<dbReference type="SUPFAM" id="SSF56672">
    <property type="entry name" value="DNA/RNA polymerases"/>
    <property type="match status" value="1"/>
</dbReference>
<keyword evidence="2" id="KW-0378">Hydrolase</keyword>
<dbReference type="GO" id="GO:0016787">
    <property type="term" value="F:hydrolase activity"/>
    <property type="evidence" value="ECO:0007669"/>
    <property type="project" value="UniProtKB-KW"/>
</dbReference>
<name>A0AAW2KIP5_SESRA</name>
<dbReference type="InterPro" id="IPR036397">
    <property type="entry name" value="RNaseH_sf"/>
</dbReference>
<organism evidence="4">
    <name type="scientific">Sesamum radiatum</name>
    <name type="common">Black benniseed</name>
    <dbReference type="NCBI Taxonomy" id="300843"/>
    <lineage>
        <taxon>Eukaryota</taxon>
        <taxon>Viridiplantae</taxon>
        <taxon>Streptophyta</taxon>
        <taxon>Embryophyta</taxon>
        <taxon>Tracheophyta</taxon>
        <taxon>Spermatophyta</taxon>
        <taxon>Magnoliopsida</taxon>
        <taxon>eudicotyledons</taxon>
        <taxon>Gunneridae</taxon>
        <taxon>Pentapetalae</taxon>
        <taxon>asterids</taxon>
        <taxon>lamiids</taxon>
        <taxon>Lamiales</taxon>
        <taxon>Pedaliaceae</taxon>
        <taxon>Sesamum</taxon>
    </lineage>
</organism>
<comment type="caution">
    <text evidence="4">The sequence shown here is derived from an EMBL/GenBank/DDBJ whole genome shotgun (WGS) entry which is preliminary data.</text>
</comment>
<proteinExistence type="predicted"/>